<sequence length="793" mass="90737">MYNVDRYFDFDYEKKLEIKTKQKKKQQQQGLLALLFLVAGAYYYFMIYLPEEQRKLLESKIQTDLEKVKKLKQDDYDNITTSLTILQEEVNLFPDGDKHPNFRFSRTACYEIYFPPSLKEHYEEGRKNGETNCTMLKGKEELILSDKILAWCKSVVVDPVRGDKETGENNALFYGAPRTGKSATVKNLCFEANKYPLVEIKEKTYGFEREDNGEDFIGDDPKQPNKSRFWRKFITNNPNAIYKEEIETEDENGNKTTETEERTFKSLKQVKTEDVLDASLPEIVNILEYSSNNLSTSLESLCQEIEDLKQQIQLSANSGQITMMQNNINTLFQQNTTTIVATVAAGIVTGGASLVIQAAAIGGAYLVGSAMDADRKQKEQEDKKLTLAGKAGQAITDQVNNLQNDRNKAVQEAEDLIKELQRHKAKLNDPSATSEEKDTAKRMIPIIQSQLDDHSKKVSDYDKKIDDLLKSVPGANNKKGGLVNLESMDQQTNIMDKNQFKQQVLHLLSEYFPKAQRELAEIKKITDPYEQQKKADSAYNEHSYYSNAVNGLIGKYSLSINGTQDYNIVVNELYSLKHEALKKKSQEEEIKSEQEETHQKLDNNSQELKDITNSFPNKTSPKKKKTKKTKEKLNKVKPRSPSCLHPSIACEEGNPYYWFCENCNDDSSYQFLQRLQSDLVEDINADIEEKGLNRLSDIDIRTNPAYSKIFLRKCSSQEEIRENYKNQQLRSQITQLEQNSNKTPAQQSELEAKKKRLAELLKKQDSSNNSVSKNNLNSGEKSPEEKDKELIDN</sequence>
<feature type="region of interest" description="Disordered" evidence="2">
    <location>
        <begin position="760"/>
        <end position="793"/>
    </location>
</feature>
<evidence type="ECO:0000313" key="5">
    <source>
        <dbReference type="Proteomes" id="UP000789831"/>
    </source>
</evidence>
<evidence type="ECO:0000256" key="2">
    <source>
        <dbReference type="SAM" id="MobiDB-lite"/>
    </source>
</evidence>
<feature type="compositionally biased region" description="Polar residues" evidence="2">
    <location>
        <begin position="602"/>
        <end position="617"/>
    </location>
</feature>
<feature type="transmembrane region" description="Helical" evidence="3">
    <location>
        <begin position="31"/>
        <end position="49"/>
    </location>
</feature>
<organism evidence="4 5">
    <name type="scientific">Ambispora gerdemannii</name>
    <dbReference type="NCBI Taxonomy" id="144530"/>
    <lineage>
        <taxon>Eukaryota</taxon>
        <taxon>Fungi</taxon>
        <taxon>Fungi incertae sedis</taxon>
        <taxon>Mucoromycota</taxon>
        <taxon>Glomeromycotina</taxon>
        <taxon>Glomeromycetes</taxon>
        <taxon>Archaeosporales</taxon>
        <taxon>Ambisporaceae</taxon>
        <taxon>Ambispora</taxon>
    </lineage>
</organism>
<feature type="coiled-coil region" evidence="1">
    <location>
        <begin position="291"/>
        <end position="318"/>
    </location>
</feature>
<keyword evidence="3" id="KW-0472">Membrane</keyword>
<gene>
    <name evidence="4" type="ORF">AGERDE_LOCUS9834</name>
</gene>
<feature type="compositionally biased region" description="Basic and acidic residues" evidence="2">
    <location>
        <begin position="781"/>
        <end position="793"/>
    </location>
</feature>
<feature type="compositionally biased region" description="Basic residues" evidence="2">
    <location>
        <begin position="620"/>
        <end position="638"/>
    </location>
</feature>
<feature type="coiled-coil region" evidence="1">
    <location>
        <begin position="399"/>
        <end position="426"/>
    </location>
</feature>
<keyword evidence="5" id="KW-1185">Reference proteome</keyword>
<feature type="compositionally biased region" description="Basic and acidic residues" evidence="2">
    <location>
        <begin position="587"/>
        <end position="601"/>
    </location>
</feature>
<keyword evidence="3" id="KW-1133">Transmembrane helix</keyword>
<evidence type="ECO:0000313" key="4">
    <source>
        <dbReference type="EMBL" id="CAG8616005.1"/>
    </source>
</evidence>
<reference evidence="4" key="1">
    <citation type="submission" date="2021-06" db="EMBL/GenBank/DDBJ databases">
        <authorList>
            <person name="Kallberg Y."/>
            <person name="Tangrot J."/>
            <person name="Rosling A."/>
        </authorList>
    </citation>
    <scope>NUCLEOTIDE SEQUENCE</scope>
    <source>
        <strain evidence="4">MT106</strain>
    </source>
</reference>
<feature type="region of interest" description="Disordered" evidence="2">
    <location>
        <begin position="587"/>
        <end position="638"/>
    </location>
</feature>
<dbReference type="AlphaFoldDB" id="A0A9N9CVZ7"/>
<comment type="caution">
    <text evidence="4">The sequence shown here is derived from an EMBL/GenBank/DDBJ whole genome shotgun (WGS) entry which is preliminary data.</text>
</comment>
<keyword evidence="3" id="KW-0812">Transmembrane</keyword>
<proteinExistence type="predicted"/>
<accession>A0A9N9CVZ7</accession>
<dbReference type="OrthoDB" id="10540244at2759"/>
<dbReference type="EMBL" id="CAJVPL010002635">
    <property type="protein sequence ID" value="CAG8616005.1"/>
    <property type="molecule type" value="Genomic_DNA"/>
</dbReference>
<feature type="compositionally biased region" description="Low complexity" evidence="2">
    <location>
        <begin position="766"/>
        <end position="778"/>
    </location>
</feature>
<protein>
    <submittedName>
        <fullName evidence="4">6409_t:CDS:1</fullName>
    </submittedName>
</protein>
<evidence type="ECO:0000256" key="3">
    <source>
        <dbReference type="SAM" id="Phobius"/>
    </source>
</evidence>
<name>A0A9N9CVZ7_9GLOM</name>
<keyword evidence="1" id="KW-0175">Coiled coil</keyword>
<evidence type="ECO:0000256" key="1">
    <source>
        <dbReference type="SAM" id="Coils"/>
    </source>
</evidence>
<dbReference type="Proteomes" id="UP000789831">
    <property type="component" value="Unassembled WGS sequence"/>
</dbReference>